<evidence type="ECO:0000313" key="2">
    <source>
        <dbReference type="Proteomes" id="UP001057402"/>
    </source>
</evidence>
<dbReference type="EMBL" id="CM042883">
    <property type="protein sequence ID" value="KAI4377695.1"/>
    <property type="molecule type" value="Genomic_DNA"/>
</dbReference>
<reference evidence="2" key="1">
    <citation type="journal article" date="2023" name="Front. Plant Sci.">
        <title>Chromosomal-level genome assembly of Melastoma candidum provides insights into trichome evolution.</title>
        <authorList>
            <person name="Zhong Y."/>
            <person name="Wu W."/>
            <person name="Sun C."/>
            <person name="Zou P."/>
            <person name="Liu Y."/>
            <person name="Dai S."/>
            <person name="Zhou R."/>
        </authorList>
    </citation>
    <scope>NUCLEOTIDE SEQUENCE [LARGE SCALE GENOMIC DNA]</scope>
</reference>
<keyword evidence="2" id="KW-1185">Reference proteome</keyword>
<organism evidence="1 2">
    <name type="scientific">Melastoma candidum</name>
    <dbReference type="NCBI Taxonomy" id="119954"/>
    <lineage>
        <taxon>Eukaryota</taxon>
        <taxon>Viridiplantae</taxon>
        <taxon>Streptophyta</taxon>
        <taxon>Embryophyta</taxon>
        <taxon>Tracheophyta</taxon>
        <taxon>Spermatophyta</taxon>
        <taxon>Magnoliopsida</taxon>
        <taxon>eudicotyledons</taxon>
        <taxon>Gunneridae</taxon>
        <taxon>Pentapetalae</taxon>
        <taxon>rosids</taxon>
        <taxon>malvids</taxon>
        <taxon>Myrtales</taxon>
        <taxon>Melastomataceae</taxon>
        <taxon>Melastomatoideae</taxon>
        <taxon>Melastomateae</taxon>
        <taxon>Melastoma</taxon>
    </lineage>
</organism>
<dbReference type="Proteomes" id="UP001057402">
    <property type="component" value="Chromosome 4"/>
</dbReference>
<protein>
    <submittedName>
        <fullName evidence="1">Uncharacterized protein</fullName>
    </submittedName>
</protein>
<gene>
    <name evidence="1" type="ORF">MLD38_015282</name>
</gene>
<proteinExistence type="predicted"/>
<name>A0ACB9RFM7_9MYRT</name>
<comment type="caution">
    <text evidence="1">The sequence shown here is derived from an EMBL/GenBank/DDBJ whole genome shotgun (WGS) entry which is preliminary data.</text>
</comment>
<evidence type="ECO:0000313" key="1">
    <source>
        <dbReference type="EMBL" id="KAI4377695.1"/>
    </source>
</evidence>
<accession>A0ACB9RFM7</accession>
<sequence>MRCWGSKFLWDYMMFLVAEQSDLLSLITIEIMFQAAYFKIKKLQKLDSNRETKARPILSSRVPLQQTGSEPISKWYNIEGTQRIVTALREVLDLEKVITSVWIEMLCYASYNCQLYQHGGGILTHAWLLLPHSTDKFNPLPRQQTRPVAVPSERNSLNLL</sequence>